<dbReference type="AlphaFoldDB" id="A0A7Z2JHX9"/>
<reference evidence="1 2" key="1">
    <citation type="submission" date="2019-12" db="EMBL/GenBank/DDBJ databases">
        <title>Paraburkholderia acidiphila 7Q-K02 sp. nov and Paraburkholderia acidisoli DHF22 sp. nov., two strains isolated from forest soil.</title>
        <authorList>
            <person name="Gao Z."/>
            <person name="Qiu L."/>
        </authorList>
    </citation>
    <scope>NUCLEOTIDE SEQUENCE [LARGE SCALE GENOMIC DNA]</scope>
    <source>
        <strain evidence="1 2">DHF22</strain>
    </source>
</reference>
<evidence type="ECO:0000313" key="2">
    <source>
        <dbReference type="Proteomes" id="UP000433577"/>
    </source>
</evidence>
<organism evidence="1 2">
    <name type="scientific">Paraburkholderia acidisoli</name>
    <dbReference type="NCBI Taxonomy" id="2571748"/>
    <lineage>
        <taxon>Bacteria</taxon>
        <taxon>Pseudomonadati</taxon>
        <taxon>Pseudomonadota</taxon>
        <taxon>Betaproteobacteria</taxon>
        <taxon>Burkholderiales</taxon>
        <taxon>Burkholderiaceae</taxon>
        <taxon>Paraburkholderia</taxon>
    </lineage>
</organism>
<gene>
    <name evidence="1" type="ORF">FAZ98_31340</name>
</gene>
<keyword evidence="2" id="KW-1185">Reference proteome</keyword>
<name>A0A7Z2JHX9_9BURK</name>
<dbReference type="EMBL" id="CP046916">
    <property type="protein sequence ID" value="QGZ66292.1"/>
    <property type="molecule type" value="Genomic_DNA"/>
</dbReference>
<evidence type="ECO:0000313" key="1">
    <source>
        <dbReference type="EMBL" id="QGZ66292.1"/>
    </source>
</evidence>
<dbReference type="Pfam" id="PF26092">
    <property type="entry name" value="T4_Y16D"/>
    <property type="match status" value="1"/>
</dbReference>
<proteinExistence type="predicted"/>
<sequence length="149" mass="17438">MNWILLGNDSRRYDVAQRRHRHHKRAFLSTERVSDCWAVRRAEIARYLSTRRFRVHSRCGWEVIRRIVCAANRKRFTGQIVLGIRHWDAFMTNMLDTEGDPVEQGFITNKGEFVDRHAAWCIAEEAGQIIRRVGGDDTNGGTLYSENLY</sequence>
<protein>
    <submittedName>
        <fullName evidence="1">Uncharacterized protein</fullName>
    </submittedName>
</protein>
<dbReference type="KEGG" id="pacs:FAZ98_31340"/>
<accession>A0A7Z2JHX9</accession>
<dbReference type="OrthoDB" id="7066660at2"/>
<dbReference type="Proteomes" id="UP000433577">
    <property type="component" value="Chromosome 4"/>
</dbReference>
<dbReference type="RefSeq" id="WP_158957576.1">
    <property type="nucleotide sequence ID" value="NZ_CP046916.1"/>
</dbReference>
<dbReference type="InterPro" id="IPR058630">
    <property type="entry name" value="T4_Y16D"/>
</dbReference>